<feature type="region of interest" description="Disordered" evidence="4">
    <location>
        <begin position="431"/>
        <end position="477"/>
    </location>
</feature>
<evidence type="ECO:0000256" key="4">
    <source>
        <dbReference type="SAM" id="MobiDB-lite"/>
    </source>
</evidence>
<evidence type="ECO:0000313" key="6">
    <source>
        <dbReference type="RefSeq" id="XP_030385104.1"/>
    </source>
</evidence>
<keyword evidence="5" id="KW-1185">Reference proteome</keyword>
<feature type="compositionally biased region" description="Polar residues" evidence="4">
    <location>
        <begin position="431"/>
        <end position="446"/>
    </location>
</feature>
<protein>
    <submittedName>
        <fullName evidence="6">Cerebellar degeneration-related protein 2-like</fullName>
    </submittedName>
</protein>
<feature type="region of interest" description="Disordered" evidence="4">
    <location>
        <begin position="329"/>
        <end position="386"/>
    </location>
</feature>
<dbReference type="OrthoDB" id="10059415at2759"/>
<dbReference type="CTD" id="136039910"/>
<feature type="compositionally biased region" description="Polar residues" evidence="4">
    <location>
        <begin position="202"/>
        <end position="218"/>
    </location>
</feature>
<feature type="coiled-coil region" evidence="3">
    <location>
        <begin position="238"/>
        <end position="268"/>
    </location>
</feature>
<evidence type="ECO:0000313" key="5">
    <source>
        <dbReference type="Proteomes" id="UP000504634"/>
    </source>
</evidence>
<feature type="compositionally biased region" description="Basic and acidic residues" evidence="4">
    <location>
        <begin position="343"/>
        <end position="355"/>
    </location>
</feature>
<feature type="region of interest" description="Disordered" evidence="4">
    <location>
        <begin position="673"/>
        <end position="715"/>
    </location>
</feature>
<proteinExistence type="inferred from homology"/>
<gene>
    <name evidence="6" type="primary">LOC115632198</name>
</gene>
<evidence type="ECO:0000256" key="3">
    <source>
        <dbReference type="SAM" id="Coils"/>
    </source>
</evidence>
<feature type="compositionally biased region" description="Low complexity" evidence="4">
    <location>
        <begin position="825"/>
        <end position="834"/>
    </location>
</feature>
<organism evidence="5 6">
    <name type="scientific">Drosophila lebanonensis</name>
    <name type="common">Fruit fly</name>
    <name type="synonym">Scaptodrosophila lebanonensis</name>
    <dbReference type="NCBI Taxonomy" id="7225"/>
    <lineage>
        <taxon>Eukaryota</taxon>
        <taxon>Metazoa</taxon>
        <taxon>Ecdysozoa</taxon>
        <taxon>Arthropoda</taxon>
        <taxon>Hexapoda</taxon>
        <taxon>Insecta</taxon>
        <taxon>Pterygota</taxon>
        <taxon>Neoptera</taxon>
        <taxon>Endopterygota</taxon>
        <taxon>Diptera</taxon>
        <taxon>Brachycera</taxon>
        <taxon>Muscomorpha</taxon>
        <taxon>Ephydroidea</taxon>
        <taxon>Drosophilidae</taxon>
        <taxon>Scaptodrosophila</taxon>
    </lineage>
</organism>
<dbReference type="RefSeq" id="XP_030385104.1">
    <property type="nucleotide sequence ID" value="XM_030529244.1"/>
</dbReference>
<dbReference type="InterPro" id="IPR026079">
    <property type="entry name" value="CDR2"/>
</dbReference>
<evidence type="ECO:0000256" key="2">
    <source>
        <dbReference type="ARBA" id="ARBA00023054"/>
    </source>
</evidence>
<reference evidence="6" key="1">
    <citation type="submission" date="2025-08" db="UniProtKB">
        <authorList>
            <consortium name="RefSeq"/>
        </authorList>
    </citation>
    <scope>IDENTIFICATION</scope>
    <source>
        <strain evidence="6">11010-0011.00</strain>
        <tissue evidence="6">Whole body</tissue>
    </source>
</reference>
<comment type="similarity">
    <text evidence="1">Belongs to the CDR2 family.</text>
</comment>
<feature type="compositionally biased region" description="Basic and acidic residues" evidence="4">
    <location>
        <begin position="127"/>
        <end position="163"/>
    </location>
</feature>
<dbReference type="AlphaFoldDB" id="A0A6J2U9S6"/>
<dbReference type="Proteomes" id="UP000504634">
    <property type="component" value="Unplaced"/>
</dbReference>
<sequence>MEEFRNDTQKCDVDMSPFILDDLQLAAELGKTLLERNKELEILLKEHKTKMEEQDREIMHLRKQINAMSEVNDSRLRVYEQLEVGIQELEHSNHRLNVEKTQNKKQIKLLTANVESLETRCEELSKQLDESKQTLSAERRKNEKVLQERRTALQQHSYKDLTPKKPTTPNANGNEHEQSRFDESLMTAENLSFALEERNNANSTGVNESTVQNDNSVVLPSEGSLNEGRGIVSTGEDNEELLKLISELESTKRALNSEQRRFGELEEQLVVIIQENQALQGRLLQNSTNEETMSIHDELSLLDDVQQELMCSRCLRAVEKRAANNDELLSVAQTEDAEEDDERSFLELESQRDNDQGSEFSSVTGASRAGASTNRSSVAVDLSNAPNPYRDLVEKYEALLQVQRSSIPPNSVGPRNENTLADEFKVSAQLNQTPSASGSSPQTATAENEGKPTKNVRRTPTEFSEAETSSSGFMDETSNKYTQTDERPGFFLCSIGDGENCKFSIYDDASPIDSHFRDRPEYRELFKEIFGVLKKAADNKEEGENLPLLDDNKAAMLNVKVPPVTPANEELPCDFGDDTESIISSVVSEQSIAMSECITKLERKTAKKQINESKNQGNNRPSAISFANVTEASPSRAYKPGMQQIIENGRVLTPLKREPLEYLTVGVGVKKKNRRKNRGLNSGGDRVSSPLALPPSPRVGQIGSNGPNNSRRTRKDFIPLPADILAPGPSRLGGIPRHMGAAGDWNGSSMIVYNKNLNPSRAIRSREFEVNGIEYRFNTVSQELHKLKKLDLSYAEVLRRADPCDHQKSQKRGPVPRQHNRRRNGNNGSSNPNV</sequence>
<evidence type="ECO:0000256" key="1">
    <source>
        <dbReference type="ARBA" id="ARBA00009019"/>
    </source>
</evidence>
<dbReference type="PANTHER" id="PTHR19232:SF7">
    <property type="entry name" value="CENTROCORTIN, ISOFORM A"/>
    <property type="match status" value="1"/>
</dbReference>
<dbReference type="PANTHER" id="PTHR19232">
    <property type="entry name" value="CENTROCORTIN FAMILY MEMBER"/>
    <property type="match status" value="1"/>
</dbReference>
<feature type="region of interest" description="Disordered" evidence="4">
    <location>
        <begin position="801"/>
        <end position="834"/>
    </location>
</feature>
<accession>A0A6J2U9S6</accession>
<feature type="compositionally biased region" description="Polar residues" evidence="4">
    <location>
        <begin position="357"/>
        <end position="377"/>
    </location>
</feature>
<dbReference type="GeneID" id="115632198"/>
<keyword evidence="2 3" id="KW-0175">Coiled coil</keyword>
<feature type="region of interest" description="Disordered" evidence="4">
    <location>
        <begin position="127"/>
        <end position="182"/>
    </location>
</feature>
<feature type="region of interest" description="Disordered" evidence="4">
    <location>
        <begin position="202"/>
        <end position="232"/>
    </location>
</feature>
<name>A0A6J2U9S6_DROLE</name>